<sequence length="139" mass="15826">MTISGQHTGFMANQLSRYRERLATHGTPSGERLKKEHGYAGGFSTVCRYVREAKLRIGIGKQRAFIPLEIDNTGEAEVDWGTTHIILDGIQTKIKLSIYRFYASCDLPVLTISRTPHPLISHHPMNSEPHHWQAHRPFH</sequence>
<dbReference type="RefSeq" id="WP_015904460.1">
    <property type="nucleotide sequence ID" value="NC_012108.1"/>
</dbReference>
<organism evidence="1 2">
    <name type="scientific">Desulforapulum autotrophicum (strain ATCC 43914 / DSM 3382 / VKM B-1955 / HRM2)</name>
    <name type="common">Desulfobacterium autotrophicum</name>
    <dbReference type="NCBI Taxonomy" id="177437"/>
    <lineage>
        <taxon>Bacteria</taxon>
        <taxon>Pseudomonadati</taxon>
        <taxon>Thermodesulfobacteriota</taxon>
        <taxon>Desulfobacteria</taxon>
        <taxon>Desulfobacterales</taxon>
        <taxon>Desulfobacteraceae</taxon>
        <taxon>Desulforapulum</taxon>
    </lineage>
</organism>
<evidence type="ECO:0000313" key="2">
    <source>
        <dbReference type="Proteomes" id="UP000000442"/>
    </source>
</evidence>
<dbReference type="AlphaFoldDB" id="C0QH47"/>
<accession>C0QH47</accession>
<protein>
    <submittedName>
        <fullName evidence="1">Predicted transposase</fullName>
    </submittedName>
</protein>
<dbReference type="STRING" id="177437.HRM2_26020"/>
<dbReference type="HOGENOM" id="CLU_1841867_0_0_7"/>
<dbReference type="eggNOG" id="COG4584">
    <property type="taxonomic scope" value="Bacteria"/>
</dbReference>
<gene>
    <name evidence="1" type="ordered locus">HRM2_26020</name>
</gene>
<keyword evidence="2" id="KW-1185">Reference proteome</keyword>
<proteinExistence type="predicted"/>
<dbReference type="Proteomes" id="UP000000442">
    <property type="component" value="Chromosome"/>
</dbReference>
<evidence type="ECO:0000313" key="1">
    <source>
        <dbReference type="EMBL" id="ACN15696.1"/>
    </source>
</evidence>
<dbReference type="EMBL" id="CP001087">
    <property type="protein sequence ID" value="ACN15696.1"/>
    <property type="molecule type" value="Genomic_DNA"/>
</dbReference>
<name>C0QH47_DESAH</name>
<dbReference type="KEGG" id="dat:HRM2_26020"/>
<reference evidence="1 2" key="1">
    <citation type="journal article" date="2009" name="Environ. Microbiol.">
        <title>Genome sequence of Desulfobacterium autotrophicum HRM2, a marine sulfate reducer oxidizing organic carbon completely to carbon dioxide.</title>
        <authorList>
            <person name="Strittmatter A.W."/>
            <person name="Liesegang H."/>
            <person name="Rabus R."/>
            <person name="Decker I."/>
            <person name="Amann J."/>
            <person name="Andres S."/>
            <person name="Henne A."/>
            <person name="Fricke W.F."/>
            <person name="Martinez-Arias R."/>
            <person name="Bartels D."/>
            <person name="Goesmann A."/>
            <person name="Krause L."/>
            <person name="Puehler A."/>
            <person name="Klenk H.P."/>
            <person name="Richter M."/>
            <person name="Schuler M."/>
            <person name="Gloeckner F.O."/>
            <person name="Meyerdierks A."/>
            <person name="Gottschalk G."/>
            <person name="Amann R."/>
        </authorList>
    </citation>
    <scope>NUCLEOTIDE SEQUENCE [LARGE SCALE GENOMIC DNA]</scope>
    <source>
        <strain evidence="2">ATCC 43914 / DSM 3382 / HRM2</strain>
    </source>
</reference>